<feature type="binding site" evidence="7">
    <location>
        <begin position="321"/>
        <end position="322"/>
    </location>
    <ligand>
        <name>FMN</name>
        <dbReference type="ChEBI" id="CHEBI:58210"/>
    </ligand>
</feature>
<comment type="cofactor">
    <cofactor evidence="1">
        <name>FMN</name>
        <dbReference type="ChEBI" id="CHEBI:58210"/>
    </cofactor>
</comment>
<reference evidence="9 10" key="1">
    <citation type="journal article" date="2020" name="Microbiol. Resour. Announc.">
        <title>Draft Genome Sequence of a Cladosporium Species Isolated from the Mesophotic Ascidian Didemnum maculosum.</title>
        <authorList>
            <person name="Gioti A."/>
            <person name="Siaperas R."/>
            <person name="Nikolaivits E."/>
            <person name="Le Goff G."/>
            <person name="Ouazzani J."/>
            <person name="Kotoulas G."/>
            <person name="Topakas E."/>
        </authorList>
    </citation>
    <scope>NUCLEOTIDE SEQUENCE [LARGE SCALE GENOMIC DNA]</scope>
    <source>
        <strain evidence="9 10">TM138-S3</strain>
    </source>
</reference>
<dbReference type="PIRSF" id="PIRSF000138">
    <property type="entry name" value="Al-hdrx_acd_dh"/>
    <property type="match status" value="1"/>
</dbReference>
<sequence>MSGGAPVPVTVNEKILCIADLKEAGSKRLTPEARDFYNSGSTDQVTINENSVAYSKYRVRPRVLVDVSKCDTTTEVFGQRIAFPLSVSPTGLQAMAHPDGELATSKACAKAGVNMGISSYTNHTVGQIREAGLSVGPVNHAMQLYTMRDRNLELRIIREAEERGCKAIFLTADSPVLGMRFNEWRNDFRTPPGFGFPMLELTSEKIRSASHDSTFLAFNDDSHNWTRDIPWLRSVTKMEIWVKGILTAEDTLKAIEMGCDGILVSNHGGRQLDGVPATLDALPECVEVAAGRIRIHVDGGVRTGTDIFKALALGAECVWVGRPTLWGLAYDGQKGVELMLQILYNEFKRCMQLTGCNSVRDITRACLGAPRPDGPLARL</sequence>
<accession>A0AB34L7D7</accession>
<evidence type="ECO:0000256" key="3">
    <source>
        <dbReference type="ARBA" id="ARBA00024042"/>
    </source>
</evidence>
<feature type="binding site" evidence="7">
    <location>
        <position position="145"/>
    </location>
    <ligand>
        <name>glyoxylate</name>
        <dbReference type="ChEBI" id="CHEBI:36655"/>
    </ligand>
</feature>
<keyword evidence="10" id="KW-1185">Reference proteome</keyword>
<evidence type="ECO:0000256" key="2">
    <source>
        <dbReference type="ARBA" id="ARBA00023002"/>
    </source>
</evidence>
<evidence type="ECO:0000313" key="10">
    <source>
        <dbReference type="Proteomes" id="UP000803884"/>
    </source>
</evidence>
<evidence type="ECO:0000256" key="7">
    <source>
        <dbReference type="PIRSR" id="PIRSR000138-2"/>
    </source>
</evidence>
<dbReference type="PANTHER" id="PTHR10578">
    <property type="entry name" value="S -2-HYDROXY-ACID OXIDASE-RELATED"/>
    <property type="match status" value="1"/>
</dbReference>
<evidence type="ECO:0000256" key="5">
    <source>
        <dbReference type="ARBA" id="ARBA00083297"/>
    </source>
</evidence>
<evidence type="ECO:0000256" key="4">
    <source>
        <dbReference type="ARBA" id="ARBA00073420"/>
    </source>
</evidence>
<feature type="binding site" evidence="7">
    <location>
        <position position="270"/>
    </location>
    <ligand>
        <name>glyoxylate</name>
        <dbReference type="ChEBI" id="CHEBI:36655"/>
    </ligand>
</feature>
<dbReference type="AlphaFoldDB" id="A0AB34L7D7"/>
<dbReference type="FunFam" id="3.20.20.70:FF:000056">
    <property type="entry name" value="hydroxyacid oxidase 2"/>
    <property type="match status" value="1"/>
</dbReference>
<feature type="binding site" evidence="7">
    <location>
        <begin position="89"/>
        <end position="91"/>
    </location>
    <ligand>
        <name>FMN</name>
        <dbReference type="ChEBI" id="CHEBI:58210"/>
    </ligand>
</feature>
<dbReference type="GO" id="GO:0016491">
    <property type="term" value="F:oxidoreductase activity"/>
    <property type="evidence" value="ECO:0007669"/>
    <property type="project" value="UniProtKB-KW"/>
</dbReference>
<dbReference type="GO" id="GO:0005737">
    <property type="term" value="C:cytoplasm"/>
    <property type="evidence" value="ECO:0007669"/>
    <property type="project" value="UniProtKB-ARBA"/>
</dbReference>
<evidence type="ECO:0000256" key="6">
    <source>
        <dbReference type="PIRSR" id="PIRSR000138-1"/>
    </source>
</evidence>
<dbReference type="RefSeq" id="XP_069234290.1">
    <property type="nucleotide sequence ID" value="XM_069368733.1"/>
</dbReference>
<evidence type="ECO:0000313" key="9">
    <source>
        <dbReference type="EMBL" id="KAL1591185.1"/>
    </source>
</evidence>
<dbReference type="InterPro" id="IPR000262">
    <property type="entry name" value="FMN-dep_DH"/>
</dbReference>
<feature type="binding site" evidence="7">
    <location>
        <position position="143"/>
    </location>
    <ligand>
        <name>FMN</name>
        <dbReference type="ChEBI" id="CHEBI:58210"/>
    </ligand>
</feature>
<dbReference type="GeneID" id="96001571"/>
<protein>
    <recommendedName>
        <fullName evidence="4">Oxidase FUB9</fullName>
    </recommendedName>
    <alternativeName>
        <fullName evidence="5">Fusaric acid biosynthesis protein 9</fullName>
    </alternativeName>
</protein>
<feature type="binding site" evidence="7">
    <location>
        <position position="180"/>
    </location>
    <ligand>
        <name>glyoxylate</name>
        <dbReference type="ChEBI" id="CHEBI:36655"/>
    </ligand>
</feature>
<feature type="binding site" evidence="7">
    <location>
        <begin position="298"/>
        <end position="302"/>
    </location>
    <ligand>
        <name>FMN</name>
        <dbReference type="ChEBI" id="CHEBI:58210"/>
    </ligand>
</feature>
<dbReference type="InterPro" id="IPR012133">
    <property type="entry name" value="Alpha-hydoxy_acid_DH_FMN"/>
</dbReference>
<dbReference type="InterPro" id="IPR008259">
    <property type="entry name" value="FMN_hydac_DH_AS"/>
</dbReference>
<dbReference type="Pfam" id="PF01070">
    <property type="entry name" value="FMN_dh"/>
    <property type="match status" value="1"/>
</dbReference>
<evidence type="ECO:0000256" key="1">
    <source>
        <dbReference type="ARBA" id="ARBA00001917"/>
    </source>
</evidence>
<feature type="binding site" evidence="7">
    <location>
        <position position="267"/>
    </location>
    <ligand>
        <name>glyoxylate</name>
        <dbReference type="ChEBI" id="CHEBI:36655"/>
    </ligand>
</feature>
<dbReference type="SUPFAM" id="SSF51395">
    <property type="entry name" value="FMN-linked oxidoreductases"/>
    <property type="match status" value="1"/>
</dbReference>
<dbReference type="Proteomes" id="UP000803884">
    <property type="component" value="Unassembled WGS sequence"/>
</dbReference>
<feature type="binding site" evidence="7">
    <location>
        <position position="265"/>
    </location>
    <ligand>
        <name>FMN</name>
        <dbReference type="ChEBI" id="CHEBI:58210"/>
    </ligand>
</feature>
<evidence type="ECO:0000259" key="8">
    <source>
        <dbReference type="PROSITE" id="PS51349"/>
    </source>
</evidence>
<organism evidence="9 10">
    <name type="scientific">Cladosporium halotolerans</name>
    <dbReference type="NCBI Taxonomy" id="1052096"/>
    <lineage>
        <taxon>Eukaryota</taxon>
        <taxon>Fungi</taxon>
        <taxon>Dikarya</taxon>
        <taxon>Ascomycota</taxon>
        <taxon>Pezizomycotina</taxon>
        <taxon>Dothideomycetes</taxon>
        <taxon>Dothideomycetidae</taxon>
        <taxon>Cladosporiales</taxon>
        <taxon>Cladosporiaceae</taxon>
        <taxon>Cladosporium</taxon>
    </lineage>
</organism>
<dbReference type="Gene3D" id="3.20.20.70">
    <property type="entry name" value="Aldolase class I"/>
    <property type="match status" value="1"/>
</dbReference>
<feature type="binding site" evidence="7">
    <location>
        <position position="243"/>
    </location>
    <ligand>
        <name>FMN</name>
        <dbReference type="ChEBI" id="CHEBI:58210"/>
    </ligand>
</feature>
<proteinExistence type="inferred from homology"/>
<dbReference type="PROSITE" id="PS51349">
    <property type="entry name" value="FMN_HYDROXY_ACID_DH_2"/>
    <property type="match status" value="1"/>
</dbReference>
<dbReference type="CDD" id="cd02809">
    <property type="entry name" value="alpha_hydroxyacid_oxid_FMN"/>
    <property type="match status" value="1"/>
</dbReference>
<dbReference type="InterPro" id="IPR037396">
    <property type="entry name" value="FMN_HAD"/>
</dbReference>
<dbReference type="PROSITE" id="PS00557">
    <property type="entry name" value="FMN_HYDROXY_ACID_DH_1"/>
    <property type="match status" value="1"/>
</dbReference>
<keyword evidence="2" id="KW-0560">Oxidoreductase</keyword>
<keyword evidence="7" id="KW-0285">Flavoprotein</keyword>
<dbReference type="PANTHER" id="PTHR10578:SF149">
    <property type="entry name" value="2-HYDROXYACID OXIDASE 2"/>
    <property type="match status" value="1"/>
</dbReference>
<keyword evidence="7" id="KW-0288">FMN</keyword>
<gene>
    <name evidence="9" type="ORF">WHR41_00127</name>
</gene>
<comment type="similarity">
    <text evidence="3">Belongs to the FMN-dependent alpha-hydroxy acid dehydrogenase family.</text>
</comment>
<comment type="caution">
    <text evidence="9">The sequence shown here is derived from an EMBL/GenBank/DDBJ whole genome shotgun (WGS) entry which is preliminary data.</text>
</comment>
<dbReference type="GO" id="GO:0010181">
    <property type="term" value="F:FMN binding"/>
    <property type="evidence" value="ECO:0007669"/>
    <property type="project" value="InterPro"/>
</dbReference>
<feature type="binding site" evidence="7">
    <location>
        <position position="171"/>
    </location>
    <ligand>
        <name>FMN</name>
        <dbReference type="ChEBI" id="CHEBI:58210"/>
    </ligand>
</feature>
<dbReference type="EMBL" id="JAAQHG020000001">
    <property type="protein sequence ID" value="KAL1591185.1"/>
    <property type="molecule type" value="Genomic_DNA"/>
</dbReference>
<dbReference type="InterPro" id="IPR013785">
    <property type="entry name" value="Aldolase_TIM"/>
</dbReference>
<feature type="active site" description="Proton acceptor" evidence="6">
    <location>
        <position position="267"/>
    </location>
</feature>
<feature type="domain" description="FMN hydroxy acid dehydrogenase" evidence="8">
    <location>
        <begin position="10"/>
        <end position="372"/>
    </location>
</feature>
<name>A0AB34L7D7_9PEZI</name>
<feature type="binding site" evidence="7">
    <location>
        <position position="118"/>
    </location>
    <ligand>
        <name>FMN</name>
        <dbReference type="ChEBI" id="CHEBI:58210"/>
    </ligand>
</feature>